<reference evidence="3" key="5">
    <citation type="submission" date="2018-04" db="UniProtKB">
        <authorList>
            <consortium name="EnsemblFungi"/>
        </authorList>
    </citation>
    <scope>IDENTIFICATION</scope>
    <source>
        <strain evidence="3">R3-111a-1</strain>
    </source>
</reference>
<reference evidence="3" key="4">
    <citation type="journal article" date="2015" name="G3 (Bethesda)">
        <title>Genome sequences of three phytopathogenic species of the Magnaporthaceae family of fungi.</title>
        <authorList>
            <person name="Okagaki L.H."/>
            <person name="Nunes C.C."/>
            <person name="Sailsbery J."/>
            <person name="Clay B."/>
            <person name="Brown D."/>
            <person name="John T."/>
            <person name="Oh Y."/>
            <person name="Young N."/>
            <person name="Fitzgerald M."/>
            <person name="Haas B.J."/>
            <person name="Zeng Q."/>
            <person name="Young S."/>
            <person name="Adiconis X."/>
            <person name="Fan L."/>
            <person name="Levin J.Z."/>
            <person name="Mitchell T.K."/>
            <person name="Okubara P.A."/>
            <person name="Farman M.L."/>
            <person name="Kohn L.M."/>
            <person name="Birren B."/>
            <person name="Ma L.-J."/>
            <person name="Dean R.A."/>
        </authorList>
    </citation>
    <scope>NUCLEOTIDE SEQUENCE</scope>
    <source>
        <strain evidence="3">R3-111a-1</strain>
    </source>
</reference>
<dbReference type="Proteomes" id="UP000006039">
    <property type="component" value="Unassembled WGS sequence"/>
</dbReference>
<sequence length="177" mass="18298">MVANGNKSTSQSIDGVEGGVVGMSGSLVFGLTLQQQGGCQGGLECSDALRAAGTLTLVGGGWDDRDCAQGSKTSALEVAPEERARVNKEDSPTGHLRLEFMHEVMAHIRPEHPKSMTLRVLLAITIISAQFKLLASGSPPDVCPRASAPPARLLAAPAAPKAAERLPTAPKPATTPP</sequence>
<dbReference type="EnsemblFungi" id="EJT76707">
    <property type="protein sequence ID" value="EJT76707"/>
    <property type="gene ID" value="GGTG_06623"/>
</dbReference>
<feature type="compositionally biased region" description="Low complexity" evidence="1">
    <location>
        <begin position="144"/>
        <end position="168"/>
    </location>
</feature>
<dbReference type="EMBL" id="GL385397">
    <property type="protein sequence ID" value="EJT76707.1"/>
    <property type="molecule type" value="Genomic_DNA"/>
</dbReference>
<evidence type="ECO:0000313" key="4">
    <source>
        <dbReference type="Proteomes" id="UP000006039"/>
    </source>
</evidence>
<name>J3NZC4_GAET3</name>
<accession>J3NZC4</accession>
<dbReference type="GeneID" id="20347081"/>
<dbReference type="VEuPathDB" id="FungiDB:GGTG_06623"/>
<evidence type="ECO:0000313" key="2">
    <source>
        <dbReference type="EMBL" id="EJT76707.1"/>
    </source>
</evidence>
<dbReference type="AlphaFoldDB" id="J3NZC4"/>
<proteinExistence type="predicted"/>
<reference evidence="2" key="3">
    <citation type="submission" date="2010-09" db="EMBL/GenBank/DDBJ databases">
        <title>Annotation of Gaeumannomyces graminis var. tritici R3-111a-1.</title>
        <authorList>
            <consortium name="The Broad Institute Genome Sequencing Platform"/>
            <person name="Ma L.-J."/>
            <person name="Dead R."/>
            <person name="Young S.K."/>
            <person name="Zeng Q."/>
            <person name="Gargeya S."/>
            <person name="Fitzgerald M."/>
            <person name="Haas B."/>
            <person name="Abouelleil A."/>
            <person name="Alvarado L."/>
            <person name="Arachchi H.M."/>
            <person name="Berlin A."/>
            <person name="Brown A."/>
            <person name="Chapman S.B."/>
            <person name="Chen Z."/>
            <person name="Dunbar C."/>
            <person name="Freedman E."/>
            <person name="Gearin G."/>
            <person name="Gellesch M."/>
            <person name="Goldberg J."/>
            <person name="Griggs A."/>
            <person name="Gujja S."/>
            <person name="Heiman D."/>
            <person name="Howarth C."/>
            <person name="Larson L."/>
            <person name="Lui A."/>
            <person name="MacDonald P.J.P."/>
            <person name="Mehta T."/>
            <person name="Montmayeur A."/>
            <person name="Murphy C."/>
            <person name="Neiman D."/>
            <person name="Pearson M."/>
            <person name="Priest M."/>
            <person name="Roberts A."/>
            <person name="Saif S."/>
            <person name="Shea T."/>
            <person name="Shenoy N."/>
            <person name="Sisk P."/>
            <person name="Stolte C."/>
            <person name="Sykes S."/>
            <person name="Yandava C."/>
            <person name="Wortman J."/>
            <person name="Nusbaum C."/>
            <person name="Birren B."/>
        </authorList>
    </citation>
    <scope>NUCLEOTIDE SEQUENCE</scope>
    <source>
        <strain evidence="2">R3-111a-1</strain>
    </source>
</reference>
<reference evidence="4" key="1">
    <citation type="submission" date="2010-07" db="EMBL/GenBank/DDBJ databases">
        <title>The genome sequence of Gaeumannomyces graminis var. tritici strain R3-111a-1.</title>
        <authorList>
            <consortium name="The Broad Institute Genome Sequencing Platform"/>
            <person name="Ma L.-J."/>
            <person name="Dead R."/>
            <person name="Young S."/>
            <person name="Zeng Q."/>
            <person name="Koehrsen M."/>
            <person name="Alvarado L."/>
            <person name="Berlin A."/>
            <person name="Chapman S.B."/>
            <person name="Chen Z."/>
            <person name="Freedman E."/>
            <person name="Gellesch M."/>
            <person name="Goldberg J."/>
            <person name="Griggs A."/>
            <person name="Gujja S."/>
            <person name="Heilman E.R."/>
            <person name="Heiman D."/>
            <person name="Hepburn T."/>
            <person name="Howarth C."/>
            <person name="Jen D."/>
            <person name="Larson L."/>
            <person name="Mehta T."/>
            <person name="Neiman D."/>
            <person name="Pearson M."/>
            <person name="Roberts A."/>
            <person name="Saif S."/>
            <person name="Shea T."/>
            <person name="Shenoy N."/>
            <person name="Sisk P."/>
            <person name="Stolte C."/>
            <person name="Sykes S."/>
            <person name="Walk T."/>
            <person name="White J."/>
            <person name="Yandava C."/>
            <person name="Haas B."/>
            <person name="Nusbaum C."/>
            <person name="Birren B."/>
        </authorList>
    </citation>
    <scope>NUCLEOTIDE SEQUENCE [LARGE SCALE GENOMIC DNA]</scope>
    <source>
        <strain evidence="4">R3-111a-1</strain>
    </source>
</reference>
<protein>
    <submittedName>
        <fullName evidence="2 3">Uncharacterized protein</fullName>
    </submittedName>
</protein>
<keyword evidence="4" id="KW-1185">Reference proteome</keyword>
<reference evidence="2" key="2">
    <citation type="submission" date="2010-07" db="EMBL/GenBank/DDBJ databases">
        <authorList>
            <consortium name="The Broad Institute Genome Sequencing Platform"/>
            <consortium name="Broad Institute Genome Sequencing Center for Infectious Disease"/>
            <person name="Ma L.-J."/>
            <person name="Dead R."/>
            <person name="Young S."/>
            <person name="Zeng Q."/>
            <person name="Koehrsen M."/>
            <person name="Alvarado L."/>
            <person name="Berlin A."/>
            <person name="Chapman S.B."/>
            <person name="Chen Z."/>
            <person name="Freedman E."/>
            <person name="Gellesch M."/>
            <person name="Goldberg J."/>
            <person name="Griggs A."/>
            <person name="Gujja S."/>
            <person name="Heilman E.R."/>
            <person name="Heiman D."/>
            <person name="Hepburn T."/>
            <person name="Howarth C."/>
            <person name="Jen D."/>
            <person name="Larson L."/>
            <person name="Mehta T."/>
            <person name="Neiman D."/>
            <person name="Pearson M."/>
            <person name="Roberts A."/>
            <person name="Saif S."/>
            <person name="Shea T."/>
            <person name="Shenoy N."/>
            <person name="Sisk P."/>
            <person name="Stolte C."/>
            <person name="Sykes S."/>
            <person name="Walk T."/>
            <person name="White J."/>
            <person name="Yandava C."/>
            <person name="Haas B."/>
            <person name="Nusbaum C."/>
            <person name="Birren B."/>
        </authorList>
    </citation>
    <scope>NUCLEOTIDE SEQUENCE</scope>
    <source>
        <strain evidence="2">R3-111a-1</strain>
    </source>
</reference>
<organism evidence="2">
    <name type="scientific">Gaeumannomyces tritici (strain R3-111a-1)</name>
    <name type="common">Wheat and barley take-all root rot fungus</name>
    <name type="synonym">Gaeumannomyces graminis var. tritici</name>
    <dbReference type="NCBI Taxonomy" id="644352"/>
    <lineage>
        <taxon>Eukaryota</taxon>
        <taxon>Fungi</taxon>
        <taxon>Dikarya</taxon>
        <taxon>Ascomycota</taxon>
        <taxon>Pezizomycotina</taxon>
        <taxon>Sordariomycetes</taxon>
        <taxon>Sordariomycetidae</taxon>
        <taxon>Magnaporthales</taxon>
        <taxon>Magnaporthaceae</taxon>
        <taxon>Gaeumannomyces</taxon>
    </lineage>
</organism>
<gene>
    <name evidence="3" type="primary">20347081</name>
    <name evidence="2" type="ORF">GGTG_06623</name>
</gene>
<dbReference type="HOGENOM" id="CLU_1517942_0_0_1"/>
<evidence type="ECO:0000256" key="1">
    <source>
        <dbReference type="SAM" id="MobiDB-lite"/>
    </source>
</evidence>
<evidence type="ECO:0000313" key="3">
    <source>
        <dbReference type="EnsemblFungi" id="EJT76707"/>
    </source>
</evidence>
<feature type="region of interest" description="Disordered" evidence="1">
    <location>
        <begin position="144"/>
        <end position="177"/>
    </location>
</feature>
<dbReference type="RefSeq" id="XP_009222707.1">
    <property type="nucleotide sequence ID" value="XM_009224443.1"/>
</dbReference>